<dbReference type="EMBL" id="FNQC01000003">
    <property type="protein sequence ID" value="SDY87431.1"/>
    <property type="molecule type" value="Genomic_DNA"/>
</dbReference>
<reference evidence="1 2" key="1">
    <citation type="submission" date="2016-10" db="EMBL/GenBank/DDBJ databases">
        <authorList>
            <person name="Varghese N."/>
            <person name="Submissions S."/>
        </authorList>
    </citation>
    <scope>NUCLEOTIDE SEQUENCE [LARGE SCALE GENOMIC DNA]</scope>
    <source>
        <strain evidence="1 2">DSM 17997</strain>
    </source>
</reference>
<organism evidence="1 2">
    <name type="scientific">Rhodonellum ikkaensis</name>
    <dbReference type="NCBI Taxonomy" id="336829"/>
    <lineage>
        <taxon>Bacteria</taxon>
        <taxon>Pseudomonadati</taxon>
        <taxon>Bacteroidota</taxon>
        <taxon>Cytophagia</taxon>
        <taxon>Cytophagales</taxon>
        <taxon>Cytophagaceae</taxon>
        <taxon>Rhodonellum</taxon>
    </lineage>
</organism>
<comment type="caution">
    <text evidence="1">The sequence shown here is derived from an EMBL/GenBank/DDBJ whole genome shotgun (WGS) entry which is preliminary data.</text>
</comment>
<proteinExistence type="predicted"/>
<dbReference type="Proteomes" id="UP000199663">
    <property type="component" value="Unassembled WGS sequence"/>
</dbReference>
<evidence type="ECO:0000313" key="1">
    <source>
        <dbReference type="EMBL" id="SDY87431.1"/>
    </source>
</evidence>
<evidence type="ECO:0000313" key="2">
    <source>
        <dbReference type="Proteomes" id="UP000199663"/>
    </source>
</evidence>
<accession>A0A1H3NER2</accession>
<gene>
    <name evidence="1" type="ORF">SAMN05444412_103225</name>
</gene>
<dbReference type="PROSITE" id="PS51257">
    <property type="entry name" value="PROKAR_LIPOPROTEIN"/>
    <property type="match status" value="1"/>
</dbReference>
<sequence length="162" mass="17519">MERTRNLKLNILLLTLVSGLLFLACSDDKKEMEPMPVIETISGTVAFTNIGARAFVFTAVTGSGISTDLNVENAPLTLKIGNRYQFINNAGAGHPFQILGIGNTILLSQNNVEGTLEKDNQVNYQVDGMNITFTLTQNLADQIAPYICGNHSSMSGRINAVN</sequence>
<dbReference type="RefSeq" id="WP_033405145.1">
    <property type="nucleotide sequence ID" value="NZ_FNQC01000003.1"/>
</dbReference>
<name>A0A1H3NER2_9BACT</name>
<keyword evidence="2" id="KW-1185">Reference proteome</keyword>
<protein>
    <submittedName>
        <fullName evidence="1">Uncharacterized protein</fullName>
    </submittedName>
</protein>